<feature type="signal peptide" evidence="1">
    <location>
        <begin position="1"/>
        <end position="24"/>
    </location>
</feature>
<dbReference type="RefSeq" id="WP_204400742.1">
    <property type="nucleotide sequence ID" value="NZ_JAFBEE010000004.1"/>
</dbReference>
<dbReference type="Proteomes" id="UP001314796">
    <property type="component" value="Unassembled WGS sequence"/>
</dbReference>
<gene>
    <name evidence="2" type="ORF">JOC73_000990</name>
</gene>
<comment type="caution">
    <text evidence="2">The sequence shown here is derived from an EMBL/GenBank/DDBJ whole genome shotgun (WGS) entry which is preliminary data.</text>
</comment>
<keyword evidence="3" id="KW-1185">Reference proteome</keyword>
<dbReference type="InterPro" id="IPR038765">
    <property type="entry name" value="Papain-like_cys_pep_sf"/>
</dbReference>
<feature type="chain" id="PRO_5045402233" evidence="1">
    <location>
        <begin position="25"/>
        <end position="237"/>
    </location>
</feature>
<evidence type="ECO:0000313" key="2">
    <source>
        <dbReference type="EMBL" id="MBM7614479.1"/>
    </source>
</evidence>
<name>A0ABS2NNJ4_9FIRM</name>
<sequence>MKNKMLCLVCSVLLVMALSVPVMANQKEIPEELKSTIVYDENGKVDAKYYEDMQYKLIDEFEKKVKKEKASKIKDGSFSTQSINVVPGDVFVSFSGTTSGIDFALVGHASLVETSGGVWCISSWPGSKSPSGIDGVQYEYRYWDNLSKVYGLRVNGSTSTSRQNAVNNATAIVSKSPRLPYNWFFLNKFTTNSYYCSQLVWRAWSDAGINIDRFPYDTVVSPAELTGSHMTTVYYKD</sequence>
<reference evidence="2 3" key="1">
    <citation type="submission" date="2021-01" db="EMBL/GenBank/DDBJ databases">
        <title>Genomic Encyclopedia of Type Strains, Phase IV (KMG-IV): sequencing the most valuable type-strain genomes for metagenomic binning, comparative biology and taxonomic classification.</title>
        <authorList>
            <person name="Goeker M."/>
        </authorList>
    </citation>
    <scope>NUCLEOTIDE SEQUENCE [LARGE SCALE GENOMIC DNA]</scope>
    <source>
        <strain evidence="2 3">DSM 25890</strain>
    </source>
</reference>
<protein>
    <submittedName>
        <fullName evidence="2">Uncharacterized protein YycO</fullName>
    </submittedName>
</protein>
<dbReference type="EMBL" id="JAFBEE010000004">
    <property type="protein sequence ID" value="MBM7614479.1"/>
    <property type="molecule type" value="Genomic_DNA"/>
</dbReference>
<dbReference type="Gene3D" id="3.90.1720.10">
    <property type="entry name" value="endopeptidase domain like (from Nostoc punctiforme)"/>
    <property type="match status" value="1"/>
</dbReference>
<proteinExistence type="predicted"/>
<evidence type="ECO:0000313" key="3">
    <source>
        <dbReference type="Proteomes" id="UP001314796"/>
    </source>
</evidence>
<evidence type="ECO:0000256" key="1">
    <source>
        <dbReference type="SAM" id="SignalP"/>
    </source>
</evidence>
<keyword evidence="1" id="KW-0732">Signal</keyword>
<dbReference type="SUPFAM" id="SSF54001">
    <property type="entry name" value="Cysteine proteinases"/>
    <property type="match status" value="1"/>
</dbReference>
<accession>A0ABS2NNJ4</accession>
<organism evidence="2 3">
    <name type="scientific">Alkaliphilus hydrothermalis</name>
    <dbReference type="NCBI Taxonomy" id="1482730"/>
    <lineage>
        <taxon>Bacteria</taxon>
        <taxon>Bacillati</taxon>
        <taxon>Bacillota</taxon>
        <taxon>Clostridia</taxon>
        <taxon>Peptostreptococcales</taxon>
        <taxon>Natronincolaceae</taxon>
        <taxon>Alkaliphilus</taxon>
    </lineage>
</organism>